<feature type="domain" description="HTH cro/C1-type" evidence="1">
    <location>
        <begin position="43"/>
        <end position="80"/>
    </location>
</feature>
<accession>A0A7H1B2B3</accession>
<gene>
    <name evidence="2" type="ORF">IAG42_04000</name>
</gene>
<evidence type="ECO:0000259" key="1">
    <source>
        <dbReference type="PROSITE" id="PS50943"/>
    </source>
</evidence>
<dbReference type="GO" id="GO:0003677">
    <property type="term" value="F:DNA binding"/>
    <property type="evidence" value="ECO:0007669"/>
    <property type="project" value="InterPro"/>
</dbReference>
<reference evidence="2 3" key="1">
    <citation type="submission" date="2020-09" db="EMBL/GenBank/DDBJ databases">
        <title>A novel species.</title>
        <authorList>
            <person name="Gao J."/>
        </authorList>
    </citation>
    <scope>NUCLEOTIDE SEQUENCE [LARGE SCALE GENOMIC DNA]</scope>
    <source>
        <strain evidence="2 3">CRXT-Y-14</strain>
    </source>
</reference>
<dbReference type="RefSeq" id="WP_188335623.1">
    <property type="nucleotide sequence ID" value="NZ_CP061281.1"/>
</dbReference>
<dbReference type="CDD" id="cd00093">
    <property type="entry name" value="HTH_XRE"/>
    <property type="match status" value="1"/>
</dbReference>
<dbReference type="InterPro" id="IPR001387">
    <property type="entry name" value="Cro/C1-type_HTH"/>
</dbReference>
<evidence type="ECO:0000313" key="3">
    <source>
        <dbReference type="Proteomes" id="UP000516428"/>
    </source>
</evidence>
<dbReference type="PROSITE" id="PS50943">
    <property type="entry name" value="HTH_CROC1"/>
    <property type="match status" value="1"/>
</dbReference>
<proteinExistence type="predicted"/>
<organism evidence="2 3">
    <name type="scientific">Streptomyces xanthii</name>
    <dbReference type="NCBI Taxonomy" id="2768069"/>
    <lineage>
        <taxon>Bacteria</taxon>
        <taxon>Bacillati</taxon>
        <taxon>Actinomycetota</taxon>
        <taxon>Actinomycetes</taxon>
        <taxon>Kitasatosporales</taxon>
        <taxon>Streptomycetaceae</taxon>
        <taxon>Streptomyces</taxon>
    </lineage>
</organism>
<dbReference type="AlphaFoldDB" id="A0A7H1B2B3"/>
<dbReference type="Gene3D" id="1.10.260.40">
    <property type="entry name" value="lambda repressor-like DNA-binding domains"/>
    <property type="match status" value="1"/>
</dbReference>
<dbReference type="InterPro" id="IPR010982">
    <property type="entry name" value="Lambda_DNA-bd_dom_sf"/>
</dbReference>
<name>A0A7H1B2B3_9ACTN</name>
<dbReference type="Proteomes" id="UP000516428">
    <property type="component" value="Chromosome"/>
</dbReference>
<dbReference type="EMBL" id="CP061281">
    <property type="protein sequence ID" value="QNS02868.1"/>
    <property type="molecule type" value="Genomic_DNA"/>
</dbReference>
<protein>
    <submittedName>
        <fullName evidence="2">Helix-turn-helix transcriptional regulator</fullName>
    </submittedName>
</protein>
<evidence type="ECO:0000313" key="2">
    <source>
        <dbReference type="EMBL" id="QNS02868.1"/>
    </source>
</evidence>
<dbReference type="KEGG" id="sxn:IAG42_04000"/>
<sequence length="233" mass="25124">MPGPPSPHAPPPPFDAVAARRIRESLGMAPGHVAHGLSSSFGLTYITPGTVTAWERGLASPSPAELTALASVLWCDPTQLIGTPRALREHRLIRGYAATDVARAVGMDLGVYEEAERTGVWPGDDRQTKALASVLGLSQRDRMSVTGDNGRLAELLGEAVSTRWQAHARAIAKLTGLDRRALAEPLRTMHQEYQHLMTATLSRATTAAASGEQGRAYLERVTDRFWDLLEAQG</sequence>
<dbReference type="SMART" id="SM00530">
    <property type="entry name" value="HTH_XRE"/>
    <property type="match status" value="2"/>
</dbReference>
<keyword evidence="3" id="KW-1185">Reference proteome</keyword>